<evidence type="ECO:0000313" key="2">
    <source>
        <dbReference type="EMBL" id="MFC7616679.1"/>
    </source>
</evidence>
<feature type="compositionally biased region" description="Basic residues" evidence="1">
    <location>
        <begin position="313"/>
        <end position="322"/>
    </location>
</feature>
<dbReference type="EMBL" id="JBHTEY010000004">
    <property type="protein sequence ID" value="MFC7616679.1"/>
    <property type="molecule type" value="Genomic_DNA"/>
</dbReference>
<comment type="caution">
    <text evidence="2">The sequence shown here is derived from an EMBL/GenBank/DDBJ whole genome shotgun (WGS) entry which is preliminary data.</text>
</comment>
<feature type="compositionally biased region" description="Basic residues" evidence="1">
    <location>
        <begin position="272"/>
        <end position="282"/>
    </location>
</feature>
<feature type="region of interest" description="Disordered" evidence="1">
    <location>
        <begin position="163"/>
        <end position="341"/>
    </location>
</feature>
<proteinExistence type="predicted"/>
<sequence length="341" mass="36718">MFLPDAAGPVTTPKARALIAHELVHVAQQRVHGRVPDGAQGRRMEAEAVAVERRYETTTAAGPELHHPPAPAPAPELAGPAQLAPTYATAPPDPAHSHFDVPAREEIVQLAESSAHRVVEEWSNPATGGSGFRNPTSPAPAFDRATRRQELEAEMLDEINADRAATGEPLLSGLEPQHVERLERRLDHEEITGERRGGRSSGSRTPLPPLVGGAFGDTVSFTETIGGQQQQQAQQTPAQRNQQVQEALRQQEAQRQAQAQQQQQRTAPGRAGPRRSPGRRSTRTGGCPRPRAASWATPSPSPSAAAPTATRAANHRRTRRRTTGTAPSRSRSTSTGSTWRT</sequence>
<organism evidence="2 3">
    <name type="scientific">Actinokineospora soli</name>
    <dbReference type="NCBI Taxonomy" id="1048753"/>
    <lineage>
        <taxon>Bacteria</taxon>
        <taxon>Bacillati</taxon>
        <taxon>Actinomycetota</taxon>
        <taxon>Actinomycetes</taxon>
        <taxon>Pseudonocardiales</taxon>
        <taxon>Pseudonocardiaceae</taxon>
        <taxon>Actinokineospora</taxon>
    </lineage>
</organism>
<keyword evidence="3" id="KW-1185">Reference proteome</keyword>
<feature type="compositionally biased region" description="Low complexity" evidence="1">
    <location>
        <begin position="283"/>
        <end position="312"/>
    </location>
</feature>
<feature type="compositionally biased region" description="Low complexity" evidence="1">
    <location>
        <begin position="323"/>
        <end position="341"/>
    </location>
</feature>
<feature type="compositionally biased region" description="Basic and acidic residues" evidence="1">
    <location>
        <begin position="177"/>
        <end position="197"/>
    </location>
</feature>
<feature type="compositionally biased region" description="Low complexity" evidence="1">
    <location>
        <begin position="228"/>
        <end position="271"/>
    </location>
</feature>
<evidence type="ECO:0000313" key="3">
    <source>
        <dbReference type="Proteomes" id="UP001596512"/>
    </source>
</evidence>
<dbReference type="Proteomes" id="UP001596512">
    <property type="component" value="Unassembled WGS sequence"/>
</dbReference>
<feature type="region of interest" description="Disordered" evidence="1">
    <location>
        <begin position="60"/>
        <end position="79"/>
    </location>
</feature>
<name>A0ABW2TU75_9PSEU</name>
<evidence type="ECO:0000256" key="1">
    <source>
        <dbReference type="SAM" id="MobiDB-lite"/>
    </source>
</evidence>
<gene>
    <name evidence="2" type="ORF">ACFQV2_27695</name>
</gene>
<evidence type="ECO:0008006" key="4">
    <source>
        <dbReference type="Google" id="ProtNLM"/>
    </source>
</evidence>
<protein>
    <recommendedName>
        <fullName evidence="4">DUF4157 domain-containing protein</fullName>
    </recommendedName>
</protein>
<reference evidence="3" key="1">
    <citation type="journal article" date="2019" name="Int. J. Syst. Evol. Microbiol.">
        <title>The Global Catalogue of Microorganisms (GCM) 10K type strain sequencing project: providing services to taxonomists for standard genome sequencing and annotation.</title>
        <authorList>
            <consortium name="The Broad Institute Genomics Platform"/>
            <consortium name="The Broad Institute Genome Sequencing Center for Infectious Disease"/>
            <person name="Wu L."/>
            <person name="Ma J."/>
        </authorList>
    </citation>
    <scope>NUCLEOTIDE SEQUENCE [LARGE SCALE GENOMIC DNA]</scope>
    <source>
        <strain evidence="3">JCM 17695</strain>
    </source>
</reference>
<accession>A0ABW2TU75</accession>